<reference evidence="1 2" key="1">
    <citation type="journal article" date="2016" name="ISME J.">
        <title>Chasing the elusive Euryarchaeota class WSA2: genomes reveal a uniquely fastidious methyl-reducing methanogen.</title>
        <authorList>
            <person name="Nobu M.K."/>
            <person name="Narihiro T."/>
            <person name="Kuroda K."/>
            <person name="Mei R."/>
            <person name="Liu W.T."/>
        </authorList>
    </citation>
    <scope>NUCLEOTIDE SEQUENCE [LARGE SCALE GENOMIC DNA]</scope>
    <source>
        <strain evidence="1">U1lsi0528_Bin089</strain>
    </source>
</reference>
<protein>
    <recommendedName>
        <fullName evidence="3">Tetratricopeptide repeat protein</fullName>
    </recommendedName>
</protein>
<dbReference type="Gene3D" id="1.25.40.10">
    <property type="entry name" value="Tetratricopeptide repeat domain"/>
    <property type="match status" value="1"/>
</dbReference>
<organism evidence="1 2">
    <name type="scientific">Candidatus Methanofastidiosum methylothiophilum</name>
    <dbReference type="NCBI Taxonomy" id="1705564"/>
    <lineage>
        <taxon>Archaea</taxon>
        <taxon>Methanobacteriati</taxon>
        <taxon>Methanobacteriota</taxon>
        <taxon>Stenosarchaea group</taxon>
        <taxon>Candidatus Methanofastidiosia</taxon>
        <taxon>Candidatus Methanofastidiosales</taxon>
        <taxon>Candidatus Methanofastidiosaceae</taxon>
        <taxon>Candidatus Methanofastidiosum</taxon>
    </lineage>
</organism>
<accession>A0A150J8B6</accession>
<dbReference type="SUPFAM" id="SSF48452">
    <property type="entry name" value="TPR-like"/>
    <property type="match status" value="1"/>
</dbReference>
<dbReference type="InterPro" id="IPR011990">
    <property type="entry name" value="TPR-like_helical_dom_sf"/>
</dbReference>
<evidence type="ECO:0000313" key="2">
    <source>
        <dbReference type="Proteomes" id="UP000075578"/>
    </source>
</evidence>
<dbReference type="EMBL" id="LNGD01000013">
    <property type="protein sequence ID" value="KYC53450.1"/>
    <property type="molecule type" value="Genomic_DNA"/>
</dbReference>
<sequence length="184" mass="21353">MRNRLKMDIKSNTDVFLLKANSLCKNGNDLLNQQDDAVLKKAVRVLEEALDIFVQLECHGRCSEIFNTLGAAYCAMAECENTEDNLKKSIEYLKEAIALNDCNEFPIYHAISQYNLGNTYRFLSELYDKDINLKKALEAYKIASKVTSKYYYGPTWEEQTFDTRLYEISQEAIKEIKEMLNKDR</sequence>
<dbReference type="AlphaFoldDB" id="A0A150J8B6"/>
<proteinExistence type="predicted"/>
<name>A0A150J8B6_9EURY</name>
<evidence type="ECO:0000313" key="1">
    <source>
        <dbReference type="EMBL" id="KYC53450.1"/>
    </source>
</evidence>
<gene>
    <name evidence="1" type="ORF">AMQ74_00403</name>
</gene>
<comment type="caution">
    <text evidence="1">The sequence shown here is derived from an EMBL/GenBank/DDBJ whole genome shotgun (WGS) entry which is preliminary data.</text>
</comment>
<evidence type="ECO:0008006" key="3">
    <source>
        <dbReference type="Google" id="ProtNLM"/>
    </source>
</evidence>
<dbReference type="Proteomes" id="UP000075578">
    <property type="component" value="Unassembled WGS sequence"/>
</dbReference>